<organism evidence="1 2">
    <name type="scientific">Methylorubrum populi</name>
    <dbReference type="NCBI Taxonomy" id="223967"/>
    <lineage>
        <taxon>Bacteria</taxon>
        <taxon>Pseudomonadati</taxon>
        <taxon>Pseudomonadota</taxon>
        <taxon>Alphaproteobacteria</taxon>
        <taxon>Hyphomicrobiales</taxon>
        <taxon>Methylobacteriaceae</taxon>
        <taxon>Methylorubrum</taxon>
    </lineage>
</organism>
<evidence type="ECO:0000313" key="2">
    <source>
        <dbReference type="Proteomes" id="UP000469949"/>
    </source>
</evidence>
<protein>
    <submittedName>
        <fullName evidence="1">Uncharacterized protein</fullName>
    </submittedName>
</protein>
<reference evidence="1 2" key="1">
    <citation type="submission" date="2019-10" db="EMBL/GenBank/DDBJ databases">
        <title>Draft Genome Sequence of the Caffeine Degrading Methylotroph Methylorubrum populi PINKEL.</title>
        <authorList>
            <person name="Dawson S.C."/>
            <person name="Zhang X."/>
            <person name="Wright M.E."/>
            <person name="Sharma G."/>
            <person name="Langner J.T."/>
            <person name="Ditty J.L."/>
            <person name="Subuyuj G.A."/>
        </authorList>
    </citation>
    <scope>NUCLEOTIDE SEQUENCE [LARGE SCALE GENOMIC DNA]</scope>
    <source>
        <strain evidence="1 2">Pinkel</strain>
    </source>
</reference>
<name>A0A833J7V8_9HYPH</name>
<dbReference type="Proteomes" id="UP000469949">
    <property type="component" value="Unassembled WGS sequence"/>
</dbReference>
<dbReference type="AlphaFoldDB" id="A0A833J7V8"/>
<gene>
    <name evidence="1" type="ORF">F8B43_1385</name>
</gene>
<accession>A0A833J7V8</accession>
<evidence type="ECO:0000313" key="1">
    <source>
        <dbReference type="EMBL" id="KAB7785984.1"/>
    </source>
</evidence>
<comment type="caution">
    <text evidence="1">The sequence shown here is derived from an EMBL/GenBank/DDBJ whole genome shotgun (WGS) entry which is preliminary data.</text>
</comment>
<dbReference type="EMBL" id="WEKV01000008">
    <property type="protein sequence ID" value="KAB7785984.1"/>
    <property type="molecule type" value="Genomic_DNA"/>
</dbReference>
<sequence>MEHLKSHAQLLARRVSLAFMDNLTFAEELAMILDQEAAVSAAILD</sequence>
<proteinExistence type="predicted"/>